<dbReference type="eggNOG" id="KOG0017">
    <property type="taxonomic scope" value="Eukaryota"/>
</dbReference>
<dbReference type="InterPro" id="IPR051320">
    <property type="entry name" value="Viral_Replic_Matur_Polypro"/>
</dbReference>
<sequence length="1144" mass="128042">KVIPSVTRFRRGRPVRIRVTNVSDRTVYVPAFDRLAMLVPVGDLPRGEGYVRLDSKKYKDWQVLAYENCRDRQLFKRECKLYEQWLATQPPSVERRAYPTPAGVMKRSPEDALDASTDHLTCAECWEKVLEQRESDGGRLDSGVTDEDVFEARISRDASEGSSASNGAGSDADEESAGRPQELQDVMKVISASTWVRSVLGARNEESSAVTGETETRKTSTMAGREEVQASQKEMHARASVRMESHVEDRLAEDAITELDKTYISVARVLTTEGSEVAGDPGVGHYEHPANKIGLEDYAKELAFLPDFTEDSNTTIDYGAPNAKNSRLTTDQQERLVATLRKNERIIIASGNALPPPAYVVVCDIDTQGHAPIQQRARRVPLRYLGKLYELLRALLKVGLIVFSESPWASPVVIVTKKNGLDIRLCIDYKMVNVITAIMEYAMPLVDDLLTDLERYLWFCSLDAASGFWAIMMTLRARKVSAFVCALGHFEWLRMPFGLKNAPMIYQRMIDNALWGFVQPKGGWCKYSELMSTAEEKAKERRTTSIDGSFQTKFTADREASVDTDPVIQLVNDPIADMFQNGEPDESTLVPVFGRRSFVDDICFGGENFGSCLATLDRLLARFAECRISVSFTKSIFCQTKVYFLSHEVSPEGIRADPKKLAAITELSFPTTKRGMQSFLGALKYYSRFIQDFAVYGAALYQLKEEDFGPSGDLSVARRAFTALQAKVTDAPVLKHFDRAKNVHVMLFANEWALSTTLMQEHEGKLHPVRFLGRVLKDSEMNYHPAEKEVLALLLLLKTCYTQLAGKTLRVYTRFSTLAWNESRKKNVAFAQLLQSTITNFVDLEEPLALLAPPSKGSPTIRMDPSLLYAKLPRDYRGFVLSFDGSAKTDKYGGCGNSENTGMNNGVKAALAHGAEELVIVGDSRLAIQQSLGVIACRKESLMALLNTHKELTLKLRSVKYLHVVREYNAAADSLATELLESKVSRVILAESRKSELVTLNRIQEVIHELNEDSTEVGPRQEECCVHVLVGNVRSPRKTIEKVVSDDNSRKLNTIGTMAVMTRRQTKAKRVRFADEHSEQAPIGREQGKERDGVVNEHSPSNISQDQPSSTKRTSAPGAEDIDQIEIQRERRRRKAKAQDEEQK</sequence>
<feature type="compositionally biased region" description="Polar residues" evidence="1">
    <location>
        <begin position="1098"/>
        <end position="1114"/>
    </location>
</feature>
<dbReference type="Gene3D" id="3.10.10.10">
    <property type="entry name" value="HIV Type 1 Reverse Transcriptase, subunit A, domain 1"/>
    <property type="match status" value="1"/>
</dbReference>
<feature type="non-terminal residue" evidence="5">
    <location>
        <position position="1"/>
    </location>
</feature>
<evidence type="ECO:0000313" key="5">
    <source>
        <dbReference type="EMBL" id="ETI38116.1"/>
    </source>
</evidence>
<dbReference type="Pfam" id="PF13456">
    <property type="entry name" value="RVT_3"/>
    <property type="match status" value="1"/>
</dbReference>
<dbReference type="GO" id="GO:0003676">
    <property type="term" value="F:nucleic acid binding"/>
    <property type="evidence" value="ECO:0007669"/>
    <property type="project" value="InterPro"/>
</dbReference>
<dbReference type="Gene3D" id="3.30.420.10">
    <property type="entry name" value="Ribonuclease H-like superfamily/Ribonuclease H"/>
    <property type="match status" value="1"/>
</dbReference>
<feature type="compositionally biased region" description="Basic and acidic residues" evidence="1">
    <location>
        <begin position="214"/>
        <end position="240"/>
    </location>
</feature>
<name>V9EGL7_PHYNI</name>
<dbReference type="PANTHER" id="PTHR33064:SF37">
    <property type="entry name" value="RIBONUCLEASE H"/>
    <property type="match status" value="1"/>
</dbReference>
<evidence type="ECO:0000313" key="6">
    <source>
        <dbReference type="Proteomes" id="UP000018721"/>
    </source>
</evidence>
<dbReference type="InterPro" id="IPR043128">
    <property type="entry name" value="Rev_trsase/Diguanyl_cyclase"/>
</dbReference>
<feature type="region of interest" description="Disordered" evidence="1">
    <location>
        <begin position="1061"/>
        <end position="1144"/>
    </location>
</feature>
<organism evidence="5 6">
    <name type="scientific">Phytophthora nicotianae P1569</name>
    <dbReference type="NCBI Taxonomy" id="1317065"/>
    <lineage>
        <taxon>Eukaryota</taxon>
        <taxon>Sar</taxon>
        <taxon>Stramenopiles</taxon>
        <taxon>Oomycota</taxon>
        <taxon>Peronosporomycetes</taxon>
        <taxon>Peronosporales</taxon>
        <taxon>Peronosporaceae</taxon>
        <taxon>Phytophthora</taxon>
    </lineage>
</organism>
<evidence type="ECO:0000259" key="2">
    <source>
        <dbReference type="Pfam" id="PF00078"/>
    </source>
</evidence>
<accession>V9EGL7</accession>
<comment type="caution">
    <text evidence="5">The sequence shown here is derived from an EMBL/GenBank/DDBJ whole genome shotgun (WGS) entry which is preliminary data.</text>
</comment>
<protein>
    <recommendedName>
        <fullName evidence="7">RNase H type-1 domain-containing protein</fullName>
    </recommendedName>
</protein>
<reference evidence="5 6" key="1">
    <citation type="submission" date="2013-11" db="EMBL/GenBank/DDBJ databases">
        <title>The Genome Sequence of Phytophthora parasitica P1569.</title>
        <authorList>
            <consortium name="The Broad Institute Genomics Platform"/>
            <person name="Russ C."/>
            <person name="Tyler B."/>
            <person name="Panabieres F."/>
            <person name="Shan W."/>
            <person name="Tripathy S."/>
            <person name="Grunwald N."/>
            <person name="Machado M."/>
            <person name="Johnson C.S."/>
            <person name="Arredondo F."/>
            <person name="Hong C."/>
            <person name="Coffey M."/>
            <person name="Young S.K."/>
            <person name="Zeng Q."/>
            <person name="Gargeya S."/>
            <person name="Fitzgerald M."/>
            <person name="Abouelleil A."/>
            <person name="Alvarado L."/>
            <person name="Chapman S.B."/>
            <person name="Gainer-Dewar J."/>
            <person name="Goldberg J."/>
            <person name="Griggs A."/>
            <person name="Gujja S."/>
            <person name="Hansen M."/>
            <person name="Howarth C."/>
            <person name="Imamovic A."/>
            <person name="Ireland A."/>
            <person name="Larimer J."/>
            <person name="McCowan C."/>
            <person name="Murphy C."/>
            <person name="Pearson M."/>
            <person name="Poon T.W."/>
            <person name="Priest M."/>
            <person name="Roberts A."/>
            <person name="Saif S."/>
            <person name="Shea T."/>
            <person name="Sykes S."/>
            <person name="Wortman J."/>
            <person name="Nusbaum C."/>
            <person name="Birren B."/>
        </authorList>
    </citation>
    <scope>NUCLEOTIDE SEQUENCE [LARGE SCALE GENOMIC DNA]</scope>
    <source>
        <strain evidence="5 6">P1569</strain>
    </source>
</reference>
<dbReference type="SUPFAM" id="SSF53098">
    <property type="entry name" value="Ribonuclease H-like"/>
    <property type="match status" value="1"/>
</dbReference>
<evidence type="ECO:0008006" key="7">
    <source>
        <dbReference type="Google" id="ProtNLM"/>
    </source>
</evidence>
<feature type="region of interest" description="Disordered" evidence="1">
    <location>
        <begin position="154"/>
        <end position="180"/>
    </location>
</feature>
<feature type="domain" description="Reverse transcriptase/retrotransposon-derived protein RNase H-like" evidence="4">
    <location>
        <begin position="718"/>
        <end position="809"/>
    </location>
</feature>
<dbReference type="InterPro" id="IPR000477">
    <property type="entry name" value="RT_dom"/>
</dbReference>
<feature type="domain" description="RNase H type-1" evidence="3">
    <location>
        <begin position="896"/>
        <end position="977"/>
    </location>
</feature>
<dbReference type="CDD" id="cd01647">
    <property type="entry name" value="RT_LTR"/>
    <property type="match status" value="1"/>
</dbReference>
<dbReference type="Proteomes" id="UP000018721">
    <property type="component" value="Unassembled WGS sequence"/>
</dbReference>
<dbReference type="InterPro" id="IPR012337">
    <property type="entry name" value="RNaseH-like_sf"/>
</dbReference>
<dbReference type="SUPFAM" id="SSF56672">
    <property type="entry name" value="DNA/RNA polymerases"/>
    <property type="match status" value="1"/>
</dbReference>
<evidence type="ECO:0000259" key="4">
    <source>
        <dbReference type="Pfam" id="PF17919"/>
    </source>
</evidence>
<dbReference type="InterPro" id="IPR036397">
    <property type="entry name" value="RNaseH_sf"/>
</dbReference>
<gene>
    <name evidence="5" type="ORF">F443_16071</name>
</gene>
<feature type="compositionally biased region" description="Basic and acidic residues" evidence="1">
    <location>
        <begin position="1086"/>
        <end position="1095"/>
    </location>
</feature>
<feature type="region of interest" description="Disordered" evidence="1">
    <location>
        <begin position="204"/>
        <end position="240"/>
    </location>
</feature>
<dbReference type="OrthoDB" id="120300at2759"/>
<dbReference type="InterPro" id="IPR002156">
    <property type="entry name" value="RNaseH_domain"/>
</dbReference>
<dbReference type="Gene3D" id="3.30.70.270">
    <property type="match status" value="2"/>
</dbReference>
<dbReference type="Pfam" id="PF00078">
    <property type="entry name" value="RVT_1"/>
    <property type="match status" value="1"/>
</dbReference>
<proteinExistence type="predicted"/>
<keyword evidence="6" id="KW-1185">Reference proteome</keyword>
<dbReference type="EMBL" id="ANIZ01002819">
    <property type="protein sequence ID" value="ETI38116.1"/>
    <property type="molecule type" value="Genomic_DNA"/>
</dbReference>
<dbReference type="InterPro" id="IPR043502">
    <property type="entry name" value="DNA/RNA_pol_sf"/>
</dbReference>
<evidence type="ECO:0000259" key="3">
    <source>
        <dbReference type="Pfam" id="PF13456"/>
    </source>
</evidence>
<dbReference type="Pfam" id="PF17919">
    <property type="entry name" value="RT_RNaseH_2"/>
    <property type="match status" value="1"/>
</dbReference>
<feature type="domain" description="Reverse transcriptase" evidence="2">
    <location>
        <begin position="417"/>
        <end position="514"/>
    </location>
</feature>
<dbReference type="InterPro" id="IPR041577">
    <property type="entry name" value="RT_RNaseH_2"/>
</dbReference>
<feature type="compositionally biased region" description="Low complexity" evidence="1">
    <location>
        <begin position="160"/>
        <end position="170"/>
    </location>
</feature>
<dbReference type="PANTHER" id="PTHR33064">
    <property type="entry name" value="POL PROTEIN"/>
    <property type="match status" value="1"/>
</dbReference>
<dbReference type="GO" id="GO:0004523">
    <property type="term" value="F:RNA-DNA hybrid ribonuclease activity"/>
    <property type="evidence" value="ECO:0007669"/>
    <property type="project" value="InterPro"/>
</dbReference>
<dbReference type="AlphaFoldDB" id="V9EGL7"/>
<evidence type="ECO:0000256" key="1">
    <source>
        <dbReference type="SAM" id="MobiDB-lite"/>
    </source>
</evidence>